<dbReference type="SUPFAM" id="SSF52833">
    <property type="entry name" value="Thioredoxin-like"/>
    <property type="match status" value="1"/>
</dbReference>
<sequence length="164" mass="17493">MPLFSGQRAPDFEATTTAGRIGFHDWLGPAWGVLVTHPEDFRPTVTPLAGLPDGAVKLLFLSSTPISEHVHPIAAGQFHTGATVCLPDEAQAIRALYAGDTGDEWDAPVEEHAVFFIAPDRTVRSRVSYPPSTGQDLGEIIGLLGVFRTGTVSAMRNDARMAAA</sequence>
<dbReference type="Gene3D" id="3.40.30.10">
    <property type="entry name" value="Glutaredoxin"/>
    <property type="match status" value="1"/>
</dbReference>
<evidence type="ECO:0000313" key="2">
    <source>
        <dbReference type="Proteomes" id="UP000264120"/>
    </source>
</evidence>
<dbReference type="EC" id="1.11.1.15" evidence="1"/>
<dbReference type="OrthoDB" id="9812811at2"/>
<dbReference type="RefSeq" id="WP_118963818.1">
    <property type="nucleotide sequence ID" value="NZ_CP023037.1"/>
</dbReference>
<dbReference type="AlphaFoldDB" id="A0A347WGC4"/>
<gene>
    <name evidence="1" type="ORF">CD178_03173</name>
</gene>
<dbReference type="Proteomes" id="UP000264120">
    <property type="component" value="Plasmid unnamed1"/>
</dbReference>
<dbReference type="KEGG" id="ksc:CD178_03173"/>
<keyword evidence="1" id="KW-0575">Peroxidase</keyword>
<reference evidence="1 2" key="1">
    <citation type="submission" date="2017-08" db="EMBL/GenBank/DDBJ databases">
        <title>Complete genome sequence of Gluconacetobacter saccharivorans CV1 isolated from Fermented Vinegar.</title>
        <authorList>
            <person name="Kim S.-Y."/>
        </authorList>
    </citation>
    <scope>NUCLEOTIDE SEQUENCE [LARGE SCALE GENOMIC DNA]</scope>
    <source>
        <strain evidence="1 2">CV1</strain>
        <plasmid evidence="1 2">unnamed1</plasmid>
    </source>
</reference>
<keyword evidence="1" id="KW-0614">Plasmid</keyword>
<evidence type="ECO:0000313" key="1">
    <source>
        <dbReference type="EMBL" id="AXY23917.1"/>
    </source>
</evidence>
<dbReference type="InterPro" id="IPR036249">
    <property type="entry name" value="Thioredoxin-like_sf"/>
</dbReference>
<keyword evidence="2" id="KW-1185">Reference proteome</keyword>
<accession>A0A347WGC4</accession>
<protein>
    <submittedName>
        <fullName evidence="1">Peroxiredoxin</fullName>
        <ecNumber evidence="1">1.11.1.15</ecNumber>
    </submittedName>
</protein>
<dbReference type="EMBL" id="CP023037">
    <property type="protein sequence ID" value="AXY23917.1"/>
    <property type="molecule type" value="Genomic_DNA"/>
</dbReference>
<organism evidence="1 2">
    <name type="scientific">Komagataeibacter saccharivorans</name>
    <dbReference type="NCBI Taxonomy" id="265959"/>
    <lineage>
        <taxon>Bacteria</taxon>
        <taxon>Pseudomonadati</taxon>
        <taxon>Pseudomonadota</taxon>
        <taxon>Alphaproteobacteria</taxon>
        <taxon>Acetobacterales</taxon>
        <taxon>Acetobacteraceae</taxon>
        <taxon>Komagataeibacter</taxon>
    </lineage>
</organism>
<keyword evidence="1" id="KW-0560">Oxidoreductase</keyword>
<proteinExistence type="predicted"/>
<name>A0A347WGC4_9PROT</name>
<geneLocation type="plasmid" evidence="1 2">
    <name>unnamed1</name>
</geneLocation>
<dbReference type="GO" id="GO:0004601">
    <property type="term" value="F:peroxidase activity"/>
    <property type="evidence" value="ECO:0007669"/>
    <property type="project" value="UniProtKB-KW"/>
</dbReference>